<dbReference type="PANTHER" id="PTHR33153:SF3">
    <property type="entry name" value="TRAFFICKING PROTEIN PARTICLE COMPLEX SUBUNIT 11 DOMAIN-CONTAINING PROTEIN"/>
    <property type="match status" value="1"/>
</dbReference>
<organism evidence="3 5">
    <name type="scientific">Symbiodinium microadriaticum</name>
    <name type="common">Dinoflagellate</name>
    <name type="synonym">Zooxanthella microadriatica</name>
    <dbReference type="NCBI Taxonomy" id="2951"/>
    <lineage>
        <taxon>Eukaryota</taxon>
        <taxon>Sar</taxon>
        <taxon>Alveolata</taxon>
        <taxon>Dinophyceae</taxon>
        <taxon>Suessiales</taxon>
        <taxon>Symbiodiniaceae</taxon>
        <taxon>Symbiodinium</taxon>
    </lineage>
</organism>
<dbReference type="EMBL" id="LSRX01000895">
    <property type="protein sequence ID" value="OLP86880.1"/>
    <property type="molecule type" value="Genomic_DNA"/>
</dbReference>
<reference evidence="3 5" key="1">
    <citation type="submission" date="2016-02" db="EMBL/GenBank/DDBJ databases">
        <title>Genome analysis of coral dinoflagellate symbionts highlights evolutionary adaptations to a symbiotic lifestyle.</title>
        <authorList>
            <person name="Aranda M."/>
            <person name="Li Y."/>
            <person name="Liew Y.J."/>
            <person name="Baumgarten S."/>
            <person name="Simakov O."/>
            <person name="Wilson M."/>
            <person name="Piel J."/>
            <person name="Ashoor H."/>
            <person name="Bougouffa S."/>
            <person name="Bajic V.B."/>
            <person name="Ryu T."/>
            <person name="Ravasi T."/>
            <person name="Bayer T."/>
            <person name="Micklem G."/>
            <person name="Kim H."/>
            <person name="Bhak J."/>
            <person name="Lajeunesse T.C."/>
            <person name="Voolstra C.R."/>
        </authorList>
    </citation>
    <scope>NUCLEOTIDE SEQUENCE [LARGE SCALE GENOMIC DNA]</scope>
    <source>
        <strain evidence="3 5">CCMP2467</strain>
    </source>
</reference>
<sequence length="1070" mass="118901">MLALGTLGSFSRLKSLAGRSFDMPVPEQLRGHAVHGYTVAKTLRKWQDVDRSCDVLEIWAGVGSVASAARKLSLSAREIELHRVPGRTDDPTNKETEDLMCEQGVANALEALMSVKVGGLVMMGPVCSSWVFMNSSRCCRTHDNIWGDVTYGPVQEGNHFANCMVLFLLVSHARGLHAVCEQPKGSTMWKLPPVSLALDHLQLTSTQTPRCAFDRKPFGQRFLKVFKLYGPSWILDMRRTCKCPNAKHRALVKTSADGSVTGIHDALTESGAYPKAMGHALVRSWLKGLGAAAPLLHQKGQKRKASPEPVRKKPAASSGHFALASLPGSWKKPGLNLCAPEASSEGLPKKRKHASDTWQKPSLSFKPCSSFASAKSGQCLQANWMQPALSLETEATSDTLQKVHCQHHEISLDAGMLGLLLPSDAPENSYCAHAKDPGRIASVLKGPCGCCRNCFKDQKAKLVEEIAALWHGLSEEQQTQYLQGQWQGPLAPEAAEPASHRTQWRLGGKSICLRGLASLLGTAERTLQKRLKGVLDMRKNHLQSGSLGRQVPKQQAIIDLFFSELYHSVAEDLPEIRREESATEFAESLEDAFYWTPEACLAQNIAALQSPQRPQGRVRTLPPGRPILLFLQFKAWWAANQSMLQRSGSPEGQICAQMPSWSTWWRMWVNKWSSLMSFRKASQHKDCNSCFEMRQLLQKSSVSRAEKASLALQLQEHLRSQYHDRMVYWALRYSSQRRSGVVSIMIDAMDRGKTVWPAYPWHKSPASLQGLCRLQLILTGALVHGWFMGMYFQDARLHHGASAHLEIILRCIDKVMSMAAQAGCDFPKHLHIQADNTTSAVKNQYLTQAAAYLTGTGRFLSVTCGFLVEGHTHEDLDRTFAYVNQKVICSKTVETPGDFKAALLQELQPIASHKGEDLVVEEEIEKITRPRRAAISAAEDVYAILKGRMHRTESLPPVLVLPKSVLDSAQLPPLPTQIFKAEPPSDDDKVVLSKLAQYLDSQAVGMTRAAAEIRERYLSDDPDAALPAPPPLLWLQGQPPVHREVIPVTRNMYYEHLPDDSWPMLVKFHR</sequence>
<evidence type="ECO:0000313" key="5">
    <source>
        <dbReference type="Proteomes" id="UP000186817"/>
    </source>
</evidence>
<dbReference type="AlphaFoldDB" id="A0A1Q9C8T9"/>
<evidence type="ECO:0000259" key="2">
    <source>
        <dbReference type="Pfam" id="PF25273"/>
    </source>
</evidence>
<proteinExistence type="predicted"/>
<dbReference type="EMBL" id="LSRX01001496">
    <property type="protein sequence ID" value="OLP79346.1"/>
    <property type="molecule type" value="Genomic_DNA"/>
</dbReference>
<feature type="domain" description="DUF7869" evidence="2">
    <location>
        <begin position="770"/>
        <end position="904"/>
    </location>
</feature>
<name>A0A1Q9C8T9_SYMMI</name>
<evidence type="ECO:0000313" key="3">
    <source>
        <dbReference type="EMBL" id="OLP79346.1"/>
    </source>
</evidence>
<protein>
    <recommendedName>
        <fullName evidence="2">DUF7869 domain-containing protein</fullName>
    </recommendedName>
</protein>
<dbReference type="InterPro" id="IPR057191">
    <property type="entry name" value="DUF7869"/>
</dbReference>
<feature type="region of interest" description="Disordered" evidence="1">
    <location>
        <begin position="297"/>
        <end position="318"/>
    </location>
</feature>
<dbReference type="Pfam" id="PF25273">
    <property type="entry name" value="DUF7869"/>
    <property type="match status" value="1"/>
</dbReference>
<keyword evidence="5" id="KW-1185">Reference proteome</keyword>
<evidence type="ECO:0000313" key="4">
    <source>
        <dbReference type="EMBL" id="OLP86880.1"/>
    </source>
</evidence>
<evidence type="ECO:0000256" key="1">
    <source>
        <dbReference type="SAM" id="MobiDB-lite"/>
    </source>
</evidence>
<dbReference type="Proteomes" id="UP000186817">
    <property type="component" value="Unassembled WGS sequence"/>
</dbReference>
<dbReference type="OrthoDB" id="414455at2759"/>
<gene>
    <name evidence="4" type="ORF">AK812_SmicGene31972</name>
    <name evidence="3" type="ORF">AK812_SmicGene40372</name>
</gene>
<accession>A0A1Q9C8T9</accession>
<dbReference type="PANTHER" id="PTHR33153">
    <property type="entry name" value="MYND-TYPE DOMAIN-CONTAINING PROTEIN"/>
    <property type="match status" value="1"/>
</dbReference>
<comment type="caution">
    <text evidence="3">The sequence shown here is derived from an EMBL/GenBank/DDBJ whole genome shotgun (WGS) entry which is preliminary data.</text>
</comment>